<sequence>MKKVKKCEINNCNKNMVSLVVVGVPPFCEYHNGKFFEYSANNFLNLKPNSLKNMEKNKDFRQVFILEQINNFKKLYENKDKKE</sequence>
<reference evidence="1 2" key="1">
    <citation type="journal article" date="2015" name="MBio">
        <title>Genome sequence of the Drosophila melanogaster male-killing Spiroplasma strain MSRO endosymbiont.</title>
        <authorList>
            <person name="Paredes J.C."/>
            <person name="Herren J.K."/>
            <person name="Schupfer F."/>
            <person name="Marin R."/>
            <person name="Claverol S."/>
            <person name="Kuo C.H."/>
            <person name="Lemaitre B."/>
            <person name="Beven L."/>
        </authorList>
    </citation>
    <scope>NUCLEOTIDE SEQUENCE [LARGE SCALE GENOMIC DNA]</scope>
    <source>
        <strain evidence="1 2">MSRO</strain>
        <plasmid evidence="1">unnamed1</plasmid>
    </source>
</reference>
<keyword evidence="1" id="KW-0614">Plasmid</keyword>
<keyword evidence="2" id="KW-1185">Reference proteome</keyword>
<geneLocation type="plasmid" evidence="1">
    <name>unnamed1</name>
</geneLocation>
<dbReference type="AlphaFoldDB" id="A0A2R6Y5Q0"/>
<organism evidence="1 2">
    <name type="scientific">Spiroplasma poulsonii</name>
    <dbReference type="NCBI Taxonomy" id="2138"/>
    <lineage>
        <taxon>Bacteria</taxon>
        <taxon>Bacillati</taxon>
        <taxon>Mycoplasmatota</taxon>
        <taxon>Mollicutes</taxon>
        <taxon>Entomoplasmatales</taxon>
        <taxon>Spiroplasmataceae</taxon>
        <taxon>Spiroplasma</taxon>
    </lineage>
</organism>
<evidence type="ECO:0000313" key="2">
    <source>
        <dbReference type="Proteomes" id="UP000031565"/>
    </source>
</evidence>
<accession>A0A2R6Y5Q0</accession>
<protein>
    <submittedName>
        <fullName evidence="1">Uncharacterized protein</fullName>
    </submittedName>
</protein>
<dbReference type="Proteomes" id="UP000031565">
    <property type="component" value="Unassembled WGS sequence"/>
</dbReference>
<dbReference type="STRING" id="2138.SMSRO_v1c22620"/>
<comment type="caution">
    <text evidence="1">The sequence shown here is derived from an EMBL/GenBank/DDBJ whole genome shotgun (WGS) entry which is preliminary data.</text>
</comment>
<gene>
    <name evidence="1" type="ORF">SMSRO_SFP00400</name>
</gene>
<dbReference type="RefSeq" id="WP_105629080.1">
    <property type="nucleotide sequence ID" value="NZ_CM020867.1"/>
</dbReference>
<evidence type="ECO:0000313" key="1">
    <source>
        <dbReference type="EMBL" id="PTQ58143.1"/>
    </source>
</evidence>
<name>A0A2R6Y5Q0_9MOLU</name>
<proteinExistence type="predicted"/>
<dbReference type="EMBL" id="JTLV02000002">
    <property type="protein sequence ID" value="PTQ58143.1"/>
    <property type="molecule type" value="Genomic_DNA"/>
</dbReference>